<dbReference type="GO" id="GO:0016020">
    <property type="term" value="C:membrane"/>
    <property type="evidence" value="ECO:0007669"/>
    <property type="project" value="TreeGrafter"/>
</dbReference>
<sequence>MANQRIFITGGASGLGKAIALRFARAGWKVCIGDVNDARGDEALRELSALAPQAHYQRCDVRREEDLQDARDWLNAQWGGVDVVVNNAGVAQAGAIEDVSIEDWQWIIDINLLGVVRGCKVFTPGLKKQGHGHIVNVASMAGLLDVPLMSSYNATKAAVVSLSETLHNELAEYGVGVSVVCPSFFKTNLGDSLRTTDPRLGATMARLLERSAITADDIAKDIFTAVAQRGFYILPHADGRRTWRMKRLLPRELYSWMLRRSTRGMRHGSRPTSP</sequence>
<evidence type="ECO:0000256" key="1">
    <source>
        <dbReference type="ARBA" id="ARBA00006484"/>
    </source>
</evidence>
<gene>
    <name evidence="4" type="ORF">A176_001000</name>
</gene>
<dbReference type="Gene3D" id="3.40.50.720">
    <property type="entry name" value="NAD(P)-binding Rossmann-like Domain"/>
    <property type="match status" value="1"/>
</dbReference>
<evidence type="ECO:0000313" key="5">
    <source>
        <dbReference type="Proteomes" id="UP000009026"/>
    </source>
</evidence>
<dbReference type="PROSITE" id="PS00061">
    <property type="entry name" value="ADH_SHORT"/>
    <property type="match status" value="1"/>
</dbReference>
<evidence type="ECO:0000313" key="4">
    <source>
        <dbReference type="EMBL" id="AKQ64088.1"/>
    </source>
</evidence>
<dbReference type="PANTHER" id="PTHR44196">
    <property type="entry name" value="DEHYDROGENASE/REDUCTASE SDR FAMILY MEMBER 7B"/>
    <property type="match status" value="1"/>
</dbReference>
<evidence type="ECO:0000256" key="3">
    <source>
        <dbReference type="RuleBase" id="RU000363"/>
    </source>
</evidence>
<dbReference type="SUPFAM" id="SSF51735">
    <property type="entry name" value="NAD(P)-binding Rossmann-fold domains"/>
    <property type="match status" value="1"/>
</dbReference>
<name>A0A0H4WR86_9BACT</name>
<keyword evidence="2" id="KW-0560">Oxidoreductase</keyword>
<comment type="similarity">
    <text evidence="1 3">Belongs to the short-chain dehydrogenases/reductases (SDR) family.</text>
</comment>
<dbReference type="PANTHER" id="PTHR44196:SF1">
    <property type="entry name" value="DEHYDROGENASE_REDUCTASE SDR FAMILY MEMBER 7B"/>
    <property type="match status" value="1"/>
</dbReference>
<dbReference type="eggNOG" id="COG4221">
    <property type="taxonomic scope" value="Bacteria"/>
</dbReference>
<protein>
    <submittedName>
        <fullName evidence="4">Oxidoreductase, short chain dehydrogenase/reductase family</fullName>
    </submittedName>
</protein>
<dbReference type="KEGG" id="mym:A176_001000"/>
<dbReference type="PRINTS" id="PR00081">
    <property type="entry name" value="GDHRDH"/>
</dbReference>
<dbReference type="OrthoDB" id="658698at2"/>
<dbReference type="InterPro" id="IPR036291">
    <property type="entry name" value="NAD(P)-bd_dom_sf"/>
</dbReference>
<dbReference type="InterPro" id="IPR020904">
    <property type="entry name" value="Sc_DH/Rdtase_CS"/>
</dbReference>
<dbReference type="RefSeq" id="WP_002640456.1">
    <property type="nucleotide sequence ID" value="NZ_CP012109.1"/>
</dbReference>
<proteinExistence type="inferred from homology"/>
<dbReference type="STRING" id="1297742.A176_001000"/>
<dbReference type="Proteomes" id="UP000009026">
    <property type="component" value="Chromosome"/>
</dbReference>
<dbReference type="FunFam" id="3.40.50.720:FF:000084">
    <property type="entry name" value="Short-chain dehydrogenase reductase"/>
    <property type="match status" value="1"/>
</dbReference>
<dbReference type="GO" id="GO:0016491">
    <property type="term" value="F:oxidoreductase activity"/>
    <property type="evidence" value="ECO:0007669"/>
    <property type="project" value="UniProtKB-KW"/>
</dbReference>
<dbReference type="EMBL" id="CP012109">
    <property type="protein sequence ID" value="AKQ64088.1"/>
    <property type="molecule type" value="Genomic_DNA"/>
</dbReference>
<dbReference type="AlphaFoldDB" id="A0A0H4WR86"/>
<organism evidence="4 5">
    <name type="scientific">Pseudomyxococcus hansupus</name>
    <dbReference type="NCBI Taxonomy" id="1297742"/>
    <lineage>
        <taxon>Bacteria</taxon>
        <taxon>Pseudomonadati</taxon>
        <taxon>Myxococcota</taxon>
        <taxon>Myxococcia</taxon>
        <taxon>Myxococcales</taxon>
        <taxon>Cystobacterineae</taxon>
        <taxon>Myxococcaceae</taxon>
        <taxon>Pseudomyxococcus</taxon>
    </lineage>
</organism>
<dbReference type="InterPro" id="IPR002347">
    <property type="entry name" value="SDR_fam"/>
</dbReference>
<evidence type="ECO:0000256" key="2">
    <source>
        <dbReference type="ARBA" id="ARBA00023002"/>
    </source>
</evidence>
<dbReference type="Pfam" id="PF00106">
    <property type="entry name" value="adh_short"/>
    <property type="match status" value="1"/>
</dbReference>
<dbReference type="PATRIC" id="fig|1297742.4.peg.1015"/>
<reference evidence="4 5" key="1">
    <citation type="journal article" date="2016" name="PLoS ONE">
        <title>Complete Genome Sequence and Comparative Genomics of a Novel Myxobacterium Myxococcus hansupus.</title>
        <authorList>
            <person name="Sharma G."/>
            <person name="Narwani T."/>
            <person name="Subramanian S."/>
        </authorList>
    </citation>
    <scope>NUCLEOTIDE SEQUENCE [LARGE SCALE GENOMIC DNA]</scope>
    <source>
        <strain evidence="5">mixupus</strain>
    </source>
</reference>
<dbReference type="NCBIfam" id="NF004196">
    <property type="entry name" value="PRK05650.1"/>
    <property type="match status" value="1"/>
</dbReference>
<accession>A0A0H4WR86</accession>
<dbReference type="CDD" id="cd05233">
    <property type="entry name" value="SDR_c"/>
    <property type="match status" value="1"/>
</dbReference>
<dbReference type="PRINTS" id="PR00080">
    <property type="entry name" value="SDRFAMILY"/>
</dbReference>
<keyword evidence="5" id="KW-1185">Reference proteome</keyword>